<gene>
    <name evidence="1" type="ORF">FFL01_21200</name>
</gene>
<reference evidence="1 2" key="1">
    <citation type="submission" date="2019-06" db="EMBL/GenBank/DDBJ databases">
        <title>Whole genome shotgun sequence of Flavobacterium flevense NBRC 14960.</title>
        <authorList>
            <person name="Hosoyama A."/>
            <person name="Uohara A."/>
            <person name="Ohji S."/>
            <person name="Ichikawa N."/>
        </authorList>
    </citation>
    <scope>NUCLEOTIDE SEQUENCE [LARGE SCALE GENOMIC DNA]</scope>
    <source>
        <strain evidence="1 2">NBRC 14960</strain>
    </source>
</reference>
<evidence type="ECO:0000313" key="2">
    <source>
        <dbReference type="Proteomes" id="UP000316775"/>
    </source>
</evidence>
<dbReference type="OrthoDB" id="9553347at2"/>
<dbReference type="InterPro" id="IPR012334">
    <property type="entry name" value="Pectin_lyas_fold"/>
</dbReference>
<dbReference type="RefSeq" id="WP_073247143.1">
    <property type="nucleotide sequence ID" value="NZ_BJNP01000022.1"/>
</dbReference>
<evidence type="ECO:0008006" key="3">
    <source>
        <dbReference type="Google" id="ProtNLM"/>
    </source>
</evidence>
<sequence length="340" mass="37913">MKKISIYIVVFLIGMLPMFSQSISELKKNYSGKIKWIEKTKTIEFVKSGVVFFENKTGTGKDLENDQKNHFWTVPQEVKNIIIGNNVTVTVAFQTSSDIMISGRDRKKSIVYGTDLQQWADANNPGKQNLKEWHYSQFENRGGVMSIKNLTVLNPFSYFVQGFGHVVHVKSCDFIDDRGGNQNHSDGFVGGNGSTVDDCYFEAGDDVFKAYFDYSVSNCTIKMVENAVPIQLGWGNYSNGAVCNFKNLKIIGDSGRGATDNAVIDGRAGKFTVTINIDGLEVDNQNAVMVSLWDKTMTLNGTITNAKIKVKQYSKRRTAGVNNLKICDSVEQKANYDCKQ</sequence>
<name>A0A4Y4AWH1_9FLAO</name>
<dbReference type="EMBL" id="BJNP01000022">
    <property type="protein sequence ID" value="GEC72581.1"/>
    <property type="molecule type" value="Genomic_DNA"/>
</dbReference>
<dbReference type="STRING" id="983.SAMN05443543_11443"/>
<protein>
    <recommendedName>
        <fullName evidence="3">Right handed beta helix domain-containing protein</fullName>
    </recommendedName>
</protein>
<comment type="caution">
    <text evidence="1">The sequence shown here is derived from an EMBL/GenBank/DDBJ whole genome shotgun (WGS) entry which is preliminary data.</text>
</comment>
<dbReference type="AlphaFoldDB" id="A0A4Y4AWH1"/>
<evidence type="ECO:0000313" key="1">
    <source>
        <dbReference type="EMBL" id="GEC72581.1"/>
    </source>
</evidence>
<dbReference type="Gene3D" id="2.160.20.10">
    <property type="entry name" value="Single-stranded right-handed beta-helix, Pectin lyase-like"/>
    <property type="match status" value="1"/>
</dbReference>
<proteinExistence type="predicted"/>
<dbReference type="Proteomes" id="UP000316775">
    <property type="component" value="Unassembled WGS sequence"/>
</dbReference>
<keyword evidence="2" id="KW-1185">Reference proteome</keyword>
<organism evidence="1 2">
    <name type="scientific">Flavobacterium flevense</name>
    <dbReference type="NCBI Taxonomy" id="983"/>
    <lineage>
        <taxon>Bacteria</taxon>
        <taxon>Pseudomonadati</taxon>
        <taxon>Bacteroidota</taxon>
        <taxon>Flavobacteriia</taxon>
        <taxon>Flavobacteriales</taxon>
        <taxon>Flavobacteriaceae</taxon>
        <taxon>Flavobacterium</taxon>
    </lineage>
</organism>
<accession>A0A4Y4AWH1</accession>